<evidence type="ECO:0000313" key="2">
    <source>
        <dbReference type="Proteomes" id="UP000078046"/>
    </source>
</evidence>
<sequence length="973" mass="115090">METLTKYFKTTNLELLNRKIYEKLEKNCQHINNSIKTHLLLALKECTSQYANEIDWSTTFSCFTISTDMYHDPPYNICENFAINQLIYLNKVNTIKISKLVDELNLNVSTESNKLCLILNSLFHISKNETNDTKKFNPITLQTLISLFILINNSRLCRKLAKLIVTINCWSIHTQGTLVHLIMKIVQLLNWKNKIKPKHDYIFKQLLRESIINKQKNYFRLNEIVIFSHIFKLTNKFINFKISILSIIQHGSNFNMENFKITLCQNLQFLKCLKIHVSPELHRVRLNEFSRLNIDKIFLFCLDYDKIKIDTINEFKDEFSKLNLPLLYIQQINLILLIICQHVLKFNDFMGSKSSDFEKFLSFNFDEMNTFLCKNFALNSNFTPKIEISENLIILSQKAFGKHFLDCHSLVNYQNFKYIFHFDVFIKNNAMYIPIFTFNLPGQFSGVSRITRLLFCNFFYKKPNLILDIIDKYEYANLDFTSCGLYDVFSRILKILNCNYFSLCCVPFNFNFAAIHVNIIDTFNFIDLEVYTTLYGSVSKIDVNLKRFYNSVFIYMYKSKLYSGNYTTIQFILQIMINMAIPSNSIENYKLISQYIWKSQYIEIIIKKGYLFTLIYTVQIIQYKYLYRIPKSMSIFNFFLKTVFCLSKLVYNPFEIGEIVRVYNSSVYKKCPFKMRTIMSITFILSKSKTTSHIMRQIIKYLSNVVVLCVRKRYLGVSFMATKCLFTLINNVYITCTFTKHPYLSCELQKTQQLKKKNITTSCPVSLTGYDAVNIKFVYISKVFAETTPLLLSKNSLFFNSWLKYQNTTQNTCILYTLPEHFNYMAFKCIIYLINSKVNVNEVFTRSAFPLKFGEYNYSTILHKNLRTNGQVLKRILALKHNKVIKPFRLIFTEIEKIGIMSGLNFVLVDRMESKLKELWNNYRNAKRRINSSGFYLFKSKIKILFKFYKDDQSITFKEDLEFFKMQKKIHLV</sequence>
<dbReference type="EMBL" id="LWCA01000066">
    <property type="protein sequence ID" value="OAF71264.1"/>
    <property type="molecule type" value="Genomic_DNA"/>
</dbReference>
<comment type="caution">
    <text evidence="1">The sequence shown here is derived from an EMBL/GenBank/DDBJ whole genome shotgun (WGS) entry which is preliminary data.</text>
</comment>
<organism evidence="1 2">
    <name type="scientific">Intoshia linei</name>
    <dbReference type="NCBI Taxonomy" id="1819745"/>
    <lineage>
        <taxon>Eukaryota</taxon>
        <taxon>Metazoa</taxon>
        <taxon>Spiralia</taxon>
        <taxon>Lophotrochozoa</taxon>
        <taxon>Mesozoa</taxon>
        <taxon>Orthonectida</taxon>
        <taxon>Rhopaluridae</taxon>
        <taxon>Intoshia</taxon>
    </lineage>
</organism>
<protein>
    <submittedName>
        <fullName evidence="1">Uncharacterized protein</fullName>
    </submittedName>
</protein>
<name>A0A177BCL9_9BILA</name>
<keyword evidence="2" id="KW-1185">Reference proteome</keyword>
<gene>
    <name evidence="1" type="ORF">A3Q56_00977</name>
</gene>
<proteinExistence type="predicted"/>
<dbReference type="AlphaFoldDB" id="A0A177BCL9"/>
<reference evidence="1 2" key="1">
    <citation type="submission" date="2016-04" db="EMBL/GenBank/DDBJ databases">
        <title>The genome of Intoshia linei affirms orthonectids as highly simplified spiralians.</title>
        <authorList>
            <person name="Mikhailov K.V."/>
            <person name="Slusarev G.S."/>
            <person name="Nikitin M.A."/>
            <person name="Logacheva M.D."/>
            <person name="Penin A."/>
            <person name="Aleoshin V."/>
            <person name="Panchin Y.V."/>
        </authorList>
    </citation>
    <scope>NUCLEOTIDE SEQUENCE [LARGE SCALE GENOMIC DNA]</scope>
    <source>
        <strain evidence="1">Intl2013</strain>
        <tissue evidence="1">Whole animal</tissue>
    </source>
</reference>
<dbReference type="Proteomes" id="UP000078046">
    <property type="component" value="Unassembled WGS sequence"/>
</dbReference>
<evidence type="ECO:0000313" key="1">
    <source>
        <dbReference type="EMBL" id="OAF71264.1"/>
    </source>
</evidence>
<accession>A0A177BCL9</accession>